<proteinExistence type="predicted"/>
<evidence type="ECO:0000313" key="2">
    <source>
        <dbReference type="EMBL" id="UUC46394.1"/>
    </source>
</evidence>
<dbReference type="Proteomes" id="UP001059844">
    <property type="component" value="Chromosome"/>
</dbReference>
<evidence type="ECO:0000259" key="1">
    <source>
        <dbReference type="Pfam" id="PF12867"/>
    </source>
</evidence>
<name>A0ABY5IUQ0_9FLAO</name>
<gene>
    <name evidence="2" type="ORF">NOX80_04125</name>
</gene>
<dbReference type="RefSeq" id="WP_256552059.1">
    <property type="nucleotide sequence ID" value="NZ_CP101751.1"/>
</dbReference>
<keyword evidence="3" id="KW-1185">Reference proteome</keyword>
<dbReference type="EMBL" id="CP101751">
    <property type="protein sequence ID" value="UUC46394.1"/>
    <property type="molecule type" value="Genomic_DNA"/>
</dbReference>
<evidence type="ECO:0000313" key="3">
    <source>
        <dbReference type="Proteomes" id="UP001059844"/>
    </source>
</evidence>
<protein>
    <submittedName>
        <fullName evidence="2">DinB family protein</fullName>
    </submittedName>
</protein>
<sequence length="151" mass="17516">MKTSFEITRKNRQKLLDLLQNCSLEQLNKVPEGFSNNLIWNIIHTVVVQQMLVYKLSGLPMQVSDDMVEKYKRGTRPEADVTIEEVEQVKNILLKVIDQTEADYNAGIFREYMEFETMSGFVITNVEQAIEFNNYHEGIHAGIMLGIRKFI</sequence>
<reference evidence="2" key="1">
    <citation type="submission" date="2022-07" db="EMBL/GenBank/DDBJ databases">
        <title>Isolation, identification, and degradation of a PFOSA degrading strain from sewage treatment plant.</title>
        <authorList>
            <person name="Zhang L."/>
            <person name="Huo Y."/>
        </authorList>
    </citation>
    <scope>NUCLEOTIDE SEQUENCE</scope>
    <source>
        <strain evidence="2">C1</strain>
    </source>
</reference>
<dbReference type="InterPro" id="IPR024775">
    <property type="entry name" value="DinB-like"/>
</dbReference>
<organism evidence="2 3">
    <name type="scientific">Flavobacterium cerinum</name>
    <dbReference type="NCBI Taxonomy" id="2502784"/>
    <lineage>
        <taxon>Bacteria</taxon>
        <taxon>Pseudomonadati</taxon>
        <taxon>Bacteroidota</taxon>
        <taxon>Flavobacteriia</taxon>
        <taxon>Flavobacteriales</taxon>
        <taxon>Flavobacteriaceae</taxon>
        <taxon>Flavobacterium</taxon>
    </lineage>
</organism>
<dbReference type="Pfam" id="PF12867">
    <property type="entry name" value="DinB_2"/>
    <property type="match status" value="1"/>
</dbReference>
<feature type="domain" description="DinB-like" evidence="1">
    <location>
        <begin position="9"/>
        <end position="144"/>
    </location>
</feature>
<dbReference type="Gene3D" id="1.20.120.450">
    <property type="entry name" value="dinb family like domain"/>
    <property type="match status" value="1"/>
</dbReference>
<dbReference type="InterPro" id="IPR034660">
    <property type="entry name" value="DinB/YfiT-like"/>
</dbReference>
<dbReference type="SUPFAM" id="SSF109854">
    <property type="entry name" value="DinB/YfiT-like putative metalloenzymes"/>
    <property type="match status" value="1"/>
</dbReference>
<accession>A0ABY5IUQ0</accession>